<dbReference type="InterPro" id="IPR011989">
    <property type="entry name" value="ARM-like"/>
</dbReference>
<dbReference type="Proteomes" id="UP001596220">
    <property type="component" value="Unassembled WGS sequence"/>
</dbReference>
<comment type="caution">
    <text evidence="1">The sequence shown here is derived from an EMBL/GenBank/DDBJ whole genome shotgun (WGS) entry which is preliminary data.</text>
</comment>
<dbReference type="PROSITE" id="PS50077">
    <property type="entry name" value="HEAT_REPEAT"/>
    <property type="match status" value="1"/>
</dbReference>
<dbReference type="Gene3D" id="1.25.10.10">
    <property type="entry name" value="Leucine-rich Repeat Variant"/>
    <property type="match status" value="2"/>
</dbReference>
<keyword evidence="2" id="KW-1185">Reference proteome</keyword>
<dbReference type="InterPro" id="IPR021133">
    <property type="entry name" value="HEAT_type_2"/>
</dbReference>
<protein>
    <submittedName>
        <fullName evidence="1">HEAT repeat domain-containing protein</fullName>
    </submittedName>
</protein>
<evidence type="ECO:0000313" key="2">
    <source>
        <dbReference type="Proteomes" id="UP001596220"/>
    </source>
</evidence>
<sequence length="407" mass="43723">MWHRLEHAYGPATDVPGLLAQVRDPLHAGAAISELNMNLYCDGRGVYPAVPAALPALVDLAEDPAVAVRPAVVDTIGDLAHAGRTAHPRDVDPGWAAAWARAVPRLLALLRDEDVEVRRAVTFPLAQAVDHADVPPALRARFAAEPDRSARLGLVVAHGRLPGGGASWPTGLLDHEDPAVRVAAVVGLRRAGVVADAHVALLRDPGSGVWDQAWWVRTGGAAVVWWLSRELREDRAARTRLMASWLPHPDPQVRAGALLACAHPVDGEQVLPLVADRLADEEPENRRVAATLLARARAPYADDLALAARDAYLPAADAALTALAALGDERAVAPLLDRLTGPRLGLSLHRRADEAWRLPLLEDVLAAMRPHSAALLPALRDRLRATADPVEQGVLIKVVEDWQRDSR</sequence>
<evidence type="ECO:0000313" key="1">
    <source>
        <dbReference type="EMBL" id="MFC6093499.1"/>
    </source>
</evidence>
<dbReference type="EMBL" id="JBHSQO010000044">
    <property type="protein sequence ID" value="MFC6093499.1"/>
    <property type="molecule type" value="Genomic_DNA"/>
</dbReference>
<name>A0ABW1PDK7_9PSEU</name>
<dbReference type="InterPro" id="IPR016024">
    <property type="entry name" value="ARM-type_fold"/>
</dbReference>
<organism evidence="1 2">
    <name type="scientific">Saccharothrix lopnurensis</name>
    <dbReference type="NCBI Taxonomy" id="1670621"/>
    <lineage>
        <taxon>Bacteria</taxon>
        <taxon>Bacillati</taxon>
        <taxon>Actinomycetota</taxon>
        <taxon>Actinomycetes</taxon>
        <taxon>Pseudonocardiales</taxon>
        <taxon>Pseudonocardiaceae</taxon>
        <taxon>Saccharothrix</taxon>
    </lineage>
</organism>
<reference evidence="2" key="1">
    <citation type="journal article" date="2019" name="Int. J. Syst. Evol. Microbiol.">
        <title>The Global Catalogue of Microorganisms (GCM) 10K type strain sequencing project: providing services to taxonomists for standard genome sequencing and annotation.</title>
        <authorList>
            <consortium name="The Broad Institute Genomics Platform"/>
            <consortium name="The Broad Institute Genome Sequencing Center for Infectious Disease"/>
            <person name="Wu L."/>
            <person name="Ma J."/>
        </authorList>
    </citation>
    <scope>NUCLEOTIDE SEQUENCE [LARGE SCALE GENOMIC DNA]</scope>
    <source>
        <strain evidence="2">CGMCC 4.7246</strain>
    </source>
</reference>
<gene>
    <name evidence="1" type="ORF">ACFP3R_29870</name>
</gene>
<dbReference type="SUPFAM" id="SSF48371">
    <property type="entry name" value="ARM repeat"/>
    <property type="match status" value="1"/>
</dbReference>
<accession>A0ABW1PDK7</accession>
<dbReference type="RefSeq" id="WP_380640764.1">
    <property type="nucleotide sequence ID" value="NZ_JBHSQO010000044.1"/>
</dbReference>
<proteinExistence type="predicted"/>